<dbReference type="PANTHER" id="PTHR30173">
    <property type="entry name" value="SIGMA 19 FACTOR"/>
    <property type="match status" value="1"/>
</dbReference>
<evidence type="ECO:0000256" key="7">
    <source>
        <dbReference type="SAM" id="MobiDB-lite"/>
    </source>
</evidence>
<dbReference type="Proteomes" id="UP000294901">
    <property type="component" value="Unassembled WGS sequence"/>
</dbReference>
<dbReference type="PANTHER" id="PTHR30173:SF36">
    <property type="entry name" value="ECF RNA POLYMERASE SIGMA FACTOR SIGJ"/>
    <property type="match status" value="1"/>
</dbReference>
<keyword evidence="3 6" id="KW-0805">Transcription regulation</keyword>
<dbReference type="Gene3D" id="3.10.450.50">
    <property type="match status" value="1"/>
</dbReference>
<evidence type="ECO:0000256" key="1">
    <source>
        <dbReference type="ARBA" id="ARBA00010641"/>
    </source>
</evidence>
<dbReference type="InterPro" id="IPR007627">
    <property type="entry name" value="RNA_pol_sigma70_r2"/>
</dbReference>
<dbReference type="NCBIfam" id="TIGR02937">
    <property type="entry name" value="sigma70-ECF"/>
    <property type="match status" value="1"/>
</dbReference>
<dbReference type="InterPro" id="IPR052704">
    <property type="entry name" value="ECF_Sigma-70_Domain"/>
</dbReference>
<dbReference type="InterPro" id="IPR013249">
    <property type="entry name" value="RNA_pol_sigma70_r4_t2"/>
</dbReference>
<comment type="subunit">
    <text evidence="2">Interacts transiently with the RNA polymerase catalytic core formed by RpoA, RpoB, RpoC and RpoZ (2 alpha, 1 beta, 1 beta' and 1 omega subunit) to form the RNA polymerase holoenzyme that can initiate transcription.</text>
</comment>
<evidence type="ECO:0000256" key="5">
    <source>
        <dbReference type="ARBA" id="ARBA00023163"/>
    </source>
</evidence>
<organism evidence="10 11">
    <name type="scientific">Paractinoplanes brasiliensis</name>
    <dbReference type="NCBI Taxonomy" id="52695"/>
    <lineage>
        <taxon>Bacteria</taxon>
        <taxon>Bacillati</taxon>
        <taxon>Actinomycetota</taxon>
        <taxon>Actinomycetes</taxon>
        <taxon>Micromonosporales</taxon>
        <taxon>Micromonosporaceae</taxon>
        <taxon>Paractinoplanes</taxon>
    </lineage>
</organism>
<dbReference type="InterPro" id="IPR036388">
    <property type="entry name" value="WH-like_DNA-bd_sf"/>
</dbReference>
<dbReference type="EMBL" id="SNWR01000001">
    <property type="protein sequence ID" value="TDO42049.1"/>
    <property type="molecule type" value="Genomic_DNA"/>
</dbReference>
<dbReference type="InterPro" id="IPR014305">
    <property type="entry name" value="RNA_pol_sigma-G_actinobac"/>
</dbReference>
<dbReference type="GO" id="GO:0016987">
    <property type="term" value="F:sigma factor activity"/>
    <property type="evidence" value="ECO:0007669"/>
    <property type="project" value="UniProtKB-KW"/>
</dbReference>
<evidence type="ECO:0000259" key="9">
    <source>
        <dbReference type="Pfam" id="PF08281"/>
    </source>
</evidence>
<evidence type="ECO:0000313" key="11">
    <source>
        <dbReference type="Proteomes" id="UP000294901"/>
    </source>
</evidence>
<feature type="domain" description="RNA polymerase sigma factor 70 region 4 type 2" evidence="9">
    <location>
        <begin position="136"/>
        <end position="185"/>
    </location>
</feature>
<dbReference type="SUPFAM" id="SSF88659">
    <property type="entry name" value="Sigma3 and sigma4 domains of RNA polymerase sigma factors"/>
    <property type="match status" value="1"/>
</dbReference>
<name>A0A4R6JZ37_9ACTN</name>
<evidence type="ECO:0000259" key="8">
    <source>
        <dbReference type="Pfam" id="PF04542"/>
    </source>
</evidence>
<feature type="domain" description="RNA polymerase sigma-70 region 2" evidence="8">
    <location>
        <begin position="15"/>
        <end position="78"/>
    </location>
</feature>
<evidence type="ECO:0000256" key="3">
    <source>
        <dbReference type="ARBA" id="ARBA00023015"/>
    </source>
</evidence>
<protein>
    <recommendedName>
        <fullName evidence="6">RNA polymerase sigma factor</fullName>
    </recommendedName>
</protein>
<dbReference type="InterPro" id="IPR014284">
    <property type="entry name" value="RNA_pol_sigma-70_dom"/>
</dbReference>
<evidence type="ECO:0000256" key="4">
    <source>
        <dbReference type="ARBA" id="ARBA00023082"/>
    </source>
</evidence>
<dbReference type="PROSITE" id="PS01063">
    <property type="entry name" value="SIGMA70_ECF"/>
    <property type="match status" value="1"/>
</dbReference>
<dbReference type="Pfam" id="PF04542">
    <property type="entry name" value="Sigma70_r2"/>
    <property type="match status" value="1"/>
</dbReference>
<dbReference type="GO" id="GO:0006950">
    <property type="term" value="P:response to stress"/>
    <property type="evidence" value="ECO:0007669"/>
    <property type="project" value="UniProtKB-ARBA"/>
</dbReference>
<keyword evidence="6" id="KW-0238">DNA-binding</keyword>
<dbReference type="Gene3D" id="1.10.1740.10">
    <property type="match status" value="1"/>
</dbReference>
<dbReference type="InterPro" id="IPR013324">
    <property type="entry name" value="RNA_pol_sigma_r3/r4-like"/>
</dbReference>
<evidence type="ECO:0000256" key="6">
    <source>
        <dbReference type="RuleBase" id="RU000716"/>
    </source>
</evidence>
<dbReference type="NCBIfam" id="NF006089">
    <property type="entry name" value="PRK08241.1"/>
    <property type="match status" value="1"/>
</dbReference>
<reference evidence="10 11" key="1">
    <citation type="submission" date="2019-03" db="EMBL/GenBank/DDBJ databases">
        <title>Sequencing the genomes of 1000 actinobacteria strains.</title>
        <authorList>
            <person name="Klenk H.-P."/>
        </authorList>
    </citation>
    <scope>NUCLEOTIDE SEQUENCE [LARGE SCALE GENOMIC DNA]</scope>
    <source>
        <strain evidence="10 11">DSM 43805</strain>
    </source>
</reference>
<gene>
    <name evidence="10" type="ORF">C8E87_5812</name>
</gene>
<dbReference type="GO" id="GO:0003677">
    <property type="term" value="F:DNA binding"/>
    <property type="evidence" value="ECO:0007669"/>
    <property type="project" value="UniProtKB-KW"/>
</dbReference>
<keyword evidence="5 6" id="KW-0804">Transcription</keyword>
<dbReference type="SUPFAM" id="SSF54427">
    <property type="entry name" value="NTF2-like"/>
    <property type="match status" value="1"/>
</dbReference>
<comment type="similarity">
    <text evidence="1 6">Belongs to the sigma-70 factor family. ECF subfamily.</text>
</comment>
<sequence>MTTESDEFVRLADPFRRELLVHCYRMLGSVDDAEDLVQETYLRAWRAYDDFEGRSSLRTWLYRIATLACLTALEHRSRRVLPSALVPATGDPAAPMRRPDRDEVFVEPLPDALARTDTADPATIVESRDEMRLAWTVAVQNLSAKQRAVLILRDVLAWRASEVAELLDCSTAAVNSALQRARSQMQRLGDEPESTAGPRPQAGHEQLEAYVSAFENADVAKLVKLLRHDVVLEMPPFLNWFSGRDPVVRFLAARCTGGGIRMLPTAANGQPAVIAYFPEDDRPGDLLHARTLHVLTTTESGVSRIVAYRDKAVVSRFGLPATLPALARQA</sequence>
<dbReference type="InterPro" id="IPR000838">
    <property type="entry name" value="RNA_pol_sigma70_ECF_CS"/>
</dbReference>
<dbReference type="Gene3D" id="1.10.10.10">
    <property type="entry name" value="Winged helix-like DNA-binding domain superfamily/Winged helix DNA-binding domain"/>
    <property type="match status" value="1"/>
</dbReference>
<keyword evidence="4 6" id="KW-0731">Sigma factor</keyword>
<keyword evidence="11" id="KW-1185">Reference proteome</keyword>
<dbReference type="GO" id="GO:0006352">
    <property type="term" value="P:DNA-templated transcription initiation"/>
    <property type="evidence" value="ECO:0007669"/>
    <property type="project" value="InterPro"/>
</dbReference>
<dbReference type="NCBIfam" id="TIGR02960">
    <property type="entry name" value="SigX5"/>
    <property type="match status" value="1"/>
</dbReference>
<evidence type="ECO:0000256" key="2">
    <source>
        <dbReference type="ARBA" id="ARBA00011344"/>
    </source>
</evidence>
<dbReference type="Pfam" id="PF08281">
    <property type="entry name" value="Sigma70_r4_2"/>
    <property type="match status" value="1"/>
</dbReference>
<evidence type="ECO:0000313" key="10">
    <source>
        <dbReference type="EMBL" id="TDO42049.1"/>
    </source>
</evidence>
<dbReference type="AlphaFoldDB" id="A0A4R6JZ37"/>
<dbReference type="OrthoDB" id="6689546at2"/>
<accession>A0A4R6JZ37</accession>
<dbReference type="InterPro" id="IPR013325">
    <property type="entry name" value="RNA_pol_sigma_r2"/>
</dbReference>
<dbReference type="InterPro" id="IPR032710">
    <property type="entry name" value="NTF2-like_dom_sf"/>
</dbReference>
<dbReference type="SUPFAM" id="SSF88946">
    <property type="entry name" value="Sigma2 domain of RNA polymerase sigma factors"/>
    <property type="match status" value="1"/>
</dbReference>
<proteinExistence type="inferred from homology"/>
<feature type="region of interest" description="Disordered" evidence="7">
    <location>
        <begin position="183"/>
        <end position="203"/>
    </location>
</feature>
<dbReference type="CDD" id="cd06171">
    <property type="entry name" value="Sigma70_r4"/>
    <property type="match status" value="1"/>
</dbReference>
<comment type="caution">
    <text evidence="10">The sequence shown here is derived from an EMBL/GenBank/DDBJ whole genome shotgun (WGS) entry which is preliminary data.</text>
</comment>